<evidence type="ECO:0000313" key="2">
    <source>
        <dbReference type="Proteomes" id="UP000029228"/>
    </source>
</evidence>
<reference evidence="1 2" key="2">
    <citation type="submission" date="2014-09" db="EMBL/GenBank/DDBJ databases">
        <authorList>
            <consortium name="NBRP consortium"/>
            <person name="Sawabe T."/>
            <person name="Meirelles P."/>
            <person name="Nakanishi M."/>
            <person name="Sayaka M."/>
            <person name="Hattori M."/>
            <person name="Ohkuma M."/>
        </authorList>
    </citation>
    <scope>NUCLEOTIDE SEQUENCE [LARGE SCALE GENOMIC DNA]</scope>
    <source>
        <strain evidence="2">JCM19235</strain>
    </source>
</reference>
<dbReference type="STRING" id="990268.JCM19235_2120"/>
<dbReference type="Proteomes" id="UP000029228">
    <property type="component" value="Unassembled WGS sequence"/>
</dbReference>
<name>A0A090SGT4_9VIBR</name>
<evidence type="ECO:0000313" key="1">
    <source>
        <dbReference type="EMBL" id="GAL18697.1"/>
    </source>
</evidence>
<dbReference type="InterPro" id="IPR013785">
    <property type="entry name" value="Aldolase_TIM"/>
</dbReference>
<gene>
    <name evidence="1" type="ORF">JCM19235_2120</name>
</gene>
<protein>
    <submittedName>
        <fullName evidence="1">Putative arylsulfatase regulatory protein</fullName>
    </submittedName>
</protein>
<accession>A0A090SGT4</accession>
<sequence length="70" mass="7699">MGEFLCAVFDEWLKADVGRVFVQYFEAAAQAWMGKGNPLCQLNQLCGKGLAMEPMAMYIVATTMSTQNTA</sequence>
<dbReference type="Gene3D" id="3.20.20.70">
    <property type="entry name" value="Aldolase class I"/>
    <property type="match status" value="1"/>
</dbReference>
<keyword evidence="2" id="KW-1185">Reference proteome</keyword>
<proteinExistence type="predicted"/>
<dbReference type="AlphaFoldDB" id="A0A090SGT4"/>
<comment type="caution">
    <text evidence="1">The sequence shown here is derived from an EMBL/GenBank/DDBJ whole genome shotgun (WGS) entry which is preliminary data.</text>
</comment>
<dbReference type="EMBL" id="BBMR01000003">
    <property type="protein sequence ID" value="GAL18697.1"/>
    <property type="molecule type" value="Genomic_DNA"/>
</dbReference>
<organism evidence="1 2">
    <name type="scientific">Vibrio maritimus</name>
    <dbReference type="NCBI Taxonomy" id="990268"/>
    <lineage>
        <taxon>Bacteria</taxon>
        <taxon>Pseudomonadati</taxon>
        <taxon>Pseudomonadota</taxon>
        <taxon>Gammaproteobacteria</taxon>
        <taxon>Vibrionales</taxon>
        <taxon>Vibrionaceae</taxon>
        <taxon>Vibrio</taxon>
    </lineage>
</organism>
<reference evidence="1 2" key="1">
    <citation type="submission" date="2014-09" db="EMBL/GenBank/DDBJ databases">
        <title>Vibrio maritimus JCM 19235. (C45) whole genome shotgun sequence.</title>
        <authorList>
            <person name="Sawabe T."/>
            <person name="Meirelles P."/>
            <person name="Nakanishi M."/>
            <person name="Sayaka M."/>
            <person name="Hattori M."/>
            <person name="Ohkuma M."/>
        </authorList>
    </citation>
    <scope>NUCLEOTIDE SEQUENCE [LARGE SCALE GENOMIC DNA]</scope>
    <source>
        <strain evidence="2">JCM19235</strain>
    </source>
</reference>